<dbReference type="InterPro" id="IPR016032">
    <property type="entry name" value="Sig_transdc_resp-reg_C-effctor"/>
</dbReference>
<dbReference type="GO" id="GO:0043531">
    <property type="term" value="F:ADP binding"/>
    <property type="evidence" value="ECO:0007669"/>
    <property type="project" value="InterPro"/>
</dbReference>
<dbReference type="PROSITE" id="PS51755">
    <property type="entry name" value="OMPR_PHOB"/>
    <property type="match status" value="1"/>
</dbReference>
<evidence type="ECO:0000256" key="2">
    <source>
        <dbReference type="ARBA" id="ARBA00023012"/>
    </source>
</evidence>
<comment type="similarity">
    <text evidence="1">Belongs to the AfsR/DnrI/RedD regulatory family.</text>
</comment>
<dbReference type="SUPFAM" id="SSF52540">
    <property type="entry name" value="P-loop containing nucleoside triphosphate hydrolases"/>
    <property type="match status" value="1"/>
</dbReference>
<dbReference type="SUPFAM" id="SSF48452">
    <property type="entry name" value="TPR-like"/>
    <property type="match status" value="3"/>
</dbReference>
<sequence>MVELLALGPLELWHGQRQHELGSLKERCVMAALVHARGEPVSVDALMDRVWNGDPPPTAQDTLHSYLSRLRRRLRTAVGDDLARVDRPSPRLYQLRVSPEDIDLLRFQRLRADAAAAGARGEHELAIGLLRTAEALWRGDPLTEFSDNSWALSVRARLIEDHRRVREERIGLEMELGRHADLIGELQELASQNPFAQKVIGSLMLALYRSGRHDEALAVYRNTRGRLHESQGIEPGSELQELHLRMLEQDHTLLDTETGPPAAAVTPEQHDCLPRDSRDFTGRVGELRILLAATGPENDTPDALPVTVVHGMPGIGKTTLAVHAAHRLRAAYPDGLFFVDLRGFGSRQPLDPAEALAILLHSAGWSGELPVSSDERAARWREWTARRRALVVLDNARDAGQVTALLPGAPTCRVIVTTRSRLAGLDSATSLFVDALSRTEAAALFSRIVGPTRASAEPEALAKVVEACACHPLAVHLLASRFRHRDSWALQDLLDRLTHAANPLEEFDSLMEGVFRFSYTELDACAQRLFRCLALHPGPDITLDAAVALAGPDFEDEAGLFQRCVDDLLDSSLVEEPVRGRYRLHDLTRAFGLQTGVRTDAEADRRAAVGRLVSTHLVSARQADRLVHPHRRPVPLSPEQEARASRTFRDADDASVWLSVERANLLAIARAATLHHLEYAALFPSVLARSLKRWGTWGIATELFDAALPALRALGNRGALARTLTDRADLLAQRDHGEALLCATEALSIYQDLHDTNGRADALLQSGRAHLAAGHSATAMSLLDEALALYAEAGDRSGEAECLNVQGIALYYAGQYDEALHRVQLMEGIYETLPDPYGLAQALNNRGELHHLQGRLDEARDCYQRSLVLMRTHGGRPELATLDTNLGTVFQATGRTERALACYRRALASHRSTGDALGEADVLISMGVAHAQSGRRGEALLHFTMAEQVATDIDNPYETLRAKIGAADVQRESGRLDIAFNGYEEALEVARHAEFPLGSAQALAGLARTAALRPRGAQEAHRYGEQAIALYRGLGADGEAEKLLRLLAGHESTGS</sequence>
<evidence type="ECO:0000259" key="8">
    <source>
        <dbReference type="PROSITE" id="PS51755"/>
    </source>
</evidence>
<dbReference type="OrthoDB" id="581105at2"/>
<dbReference type="InterPro" id="IPR001867">
    <property type="entry name" value="OmpR/PhoB-type_DNA-bd"/>
</dbReference>
<evidence type="ECO:0000256" key="3">
    <source>
        <dbReference type="ARBA" id="ARBA00023015"/>
    </source>
</evidence>
<keyword evidence="3" id="KW-0805">Transcription regulation</keyword>
<protein>
    <submittedName>
        <fullName evidence="9">AfsR family transcriptional regulator</fullName>
    </submittedName>
</protein>
<evidence type="ECO:0000256" key="5">
    <source>
        <dbReference type="ARBA" id="ARBA00023163"/>
    </source>
</evidence>
<dbReference type="Pfam" id="PF00931">
    <property type="entry name" value="NB-ARC"/>
    <property type="match status" value="1"/>
</dbReference>
<dbReference type="InterPro" id="IPR036388">
    <property type="entry name" value="WH-like_DNA-bd_sf"/>
</dbReference>
<dbReference type="GO" id="GO:0003677">
    <property type="term" value="F:DNA binding"/>
    <property type="evidence" value="ECO:0007669"/>
    <property type="project" value="UniProtKB-UniRule"/>
</dbReference>
<dbReference type="InterPro" id="IPR051677">
    <property type="entry name" value="AfsR-DnrI-RedD_regulator"/>
</dbReference>
<dbReference type="SMART" id="SM01043">
    <property type="entry name" value="BTAD"/>
    <property type="match status" value="1"/>
</dbReference>
<accession>A0A101N6P8</accession>
<reference evidence="9 10" key="1">
    <citation type="submission" date="2015-10" db="EMBL/GenBank/DDBJ databases">
        <title>Draft genome sequence of Streptomyces pseudovenezuelae DSM 40212, type strain for the species Streptomyces pseudovenezuelae.</title>
        <authorList>
            <person name="Ruckert C."/>
            <person name="Winkler A."/>
            <person name="Kalinowski J."/>
            <person name="Kampfer P."/>
            <person name="Glaeser S."/>
        </authorList>
    </citation>
    <scope>NUCLEOTIDE SEQUENCE [LARGE SCALE GENOMIC DNA]</scope>
    <source>
        <strain evidence="9 10">DSM 40212</strain>
    </source>
</reference>
<organism evidence="9 10">
    <name type="scientific">Streptomyces pseudovenezuelae</name>
    <dbReference type="NCBI Taxonomy" id="67350"/>
    <lineage>
        <taxon>Bacteria</taxon>
        <taxon>Bacillati</taxon>
        <taxon>Actinomycetota</taxon>
        <taxon>Actinomycetes</taxon>
        <taxon>Kitasatosporales</taxon>
        <taxon>Streptomycetaceae</taxon>
        <taxon>Streptomyces</taxon>
        <taxon>Streptomyces aurantiacus group</taxon>
    </lineage>
</organism>
<dbReference type="InterPro" id="IPR011990">
    <property type="entry name" value="TPR-like_helical_dom_sf"/>
</dbReference>
<dbReference type="Gene3D" id="1.10.10.10">
    <property type="entry name" value="Winged helix-like DNA-binding domain superfamily/Winged helix DNA-binding domain"/>
    <property type="match status" value="1"/>
</dbReference>
<keyword evidence="2" id="KW-0902">Two-component regulatory system</keyword>
<dbReference type="Pfam" id="PF03704">
    <property type="entry name" value="BTAD"/>
    <property type="match status" value="1"/>
</dbReference>
<evidence type="ECO:0000256" key="4">
    <source>
        <dbReference type="ARBA" id="ARBA00023125"/>
    </source>
</evidence>
<proteinExistence type="inferred from homology"/>
<dbReference type="GO" id="GO:0006355">
    <property type="term" value="P:regulation of DNA-templated transcription"/>
    <property type="evidence" value="ECO:0007669"/>
    <property type="project" value="InterPro"/>
</dbReference>
<evidence type="ECO:0000256" key="1">
    <source>
        <dbReference type="ARBA" id="ARBA00005820"/>
    </source>
</evidence>
<keyword evidence="6" id="KW-0802">TPR repeat</keyword>
<dbReference type="PRINTS" id="PR00364">
    <property type="entry name" value="DISEASERSIST"/>
</dbReference>
<keyword evidence="5" id="KW-0804">Transcription</keyword>
<dbReference type="InterPro" id="IPR019734">
    <property type="entry name" value="TPR_rpt"/>
</dbReference>
<dbReference type="GO" id="GO:0000160">
    <property type="term" value="P:phosphorelay signal transduction system"/>
    <property type="evidence" value="ECO:0007669"/>
    <property type="project" value="UniProtKB-KW"/>
</dbReference>
<dbReference type="Proteomes" id="UP000053039">
    <property type="component" value="Unassembled WGS sequence"/>
</dbReference>
<dbReference type="Pfam" id="PF00486">
    <property type="entry name" value="Trans_reg_C"/>
    <property type="match status" value="1"/>
</dbReference>
<evidence type="ECO:0000313" key="9">
    <source>
        <dbReference type="EMBL" id="KUM87583.1"/>
    </source>
</evidence>
<evidence type="ECO:0000256" key="7">
    <source>
        <dbReference type="PROSITE-ProRule" id="PRU01091"/>
    </source>
</evidence>
<dbReference type="EMBL" id="LMWM01000016">
    <property type="protein sequence ID" value="KUM87583.1"/>
    <property type="molecule type" value="Genomic_DNA"/>
</dbReference>
<dbReference type="InterPro" id="IPR002182">
    <property type="entry name" value="NB-ARC"/>
</dbReference>
<name>A0A101N6P8_9ACTN</name>
<comment type="caution">
    <text evidence="9">The sequence shown here is derived from an EMBL/GenBank/DDBJ whole genome shotgun (WGS) entry which is preliminary data.</text>
</comment>
<dbReference type="InterPro" id="IPR027417">
    <property type="entry name" value="P-loop_NTPase"/>
</dbReference>
<evidence type="ECO:0000256" key="6">
    <source>
        <dbReference type="PROSITE-ProRule" id="PRU00339"/>
    </source>
</evidence>
<dbReference type="PANTHER" id="PTHR35807">
    <property type="entry name" value="TRANSCRIPTIONAL REGULATOR REDD-RELATED"/>
    <property type="match status" value="1"/>
</dbReference>
<dbReference type="CDD" id="cd15831">
    <property type="entry name" value="BTAD"/>
    <property type="match status" value="1"/>
</dbReference>
<dbReference type="AlphaFoldDB" id="A0A101N6P8"/>
<dbReference type="Gene3D" id="1.25.40.10">
    <property type="entry name" value="Tetratricopeptide repeat domain"/>
    <property type="match status" value="3"/>
</dbReference>
<feature type="repeat" description="TPR" evidence="6">
    <location>
        <begin position="840"/>
        <end position="873"/>
    </location>
</feature>
<feature type="repeat" description="TPR" evidence="6">
    <location>
        <begin position="880"/>
        <end position="913"/>
    </location>
</feature>
<feature type="DNA-binding region" description="OmpR/PhoB-type" evidence="7">
    <location>
        <begin position="1"/>
        <end position="97"/>
    </location>
</feature>
<gene>
    <name evidence="9" type="ORF">AQI94_16320</name>
</gene>
<dbReference type="Gene3D" id="3.40.50.300">
    <property type="entry name" value="P-loop containing nucleotide triphosphate hydrolases"/>
    <property type="match status" value="1"/>
</dbReference>
<keyword evidence="4 7" id="KW-0238">DNA-binding</keyword>
<dbReference type="Pfam" id="PF13424">
    <property type="entry name" value="TPR_12"/>
    <property type="match status" value="1"/>
</dbReference>
<dbReference type="SMART" id="SM00862">
    <property type="entry name" value="Trans_reg_C"/>
    <property type="match status" value="1"/>
</dbReference>
<feature type="domain" description="OmpR/PhoB-type" evidence="8">
    <location>
        <begin position="1"/>
        <end position="97"/>
    </location>
</feature>
<dbReference type="SMART" id="SM00028">
    <property type="entry name" value="TPR"/>
    <property type="match status" value="6"/>
</dbReference>
<dbReference type="InterPro" id="IPR005158">
    <property type="entry name" value="BTAD"/>
</dbReference>
<dbReference type="SUPFAM" id="SSF46894">
    <property type="entry name" value="C-terminal effector domain of the bipartite response regulators"/>
    <property type="match status" value="1"/>
</dbReference>
<dbReference type="PANTHER" id="PTHR35807:SF1">
    <property type="entry name" value="TRANSCRIPTIONAL REGULATOR REDD"/>
    <property type="match status" value="1"/>
</dbReference>
<evidence type="ECO:0000313" key="10">
    <source>
        <dbReference type="Proteomes" id="UP000053039"/>
    </source>
</evidence>
<dbReference type="PROSITE" id="PS50005">
    <property type="entry name" value="TPR"/>
    <property type="match status" value="2"/>
</dbReference>